<feature type="binding site" evidence="10">
    <location>
        <position position="511"/>
    </location>
    <ligand>
        <name>Mg(2+)</name>
        <dbReference type="ChEBI" id="CHEBI:18420"/>
        <label>2</label>
    </ligand>
</feature>
<name>A0ABT0XKM5_9BACI</name>
<dbReference type="InterPro" id="IPR013506">
    <property type="entry name" value="Topo_IIA_bsu_dom2"/>
</dbReference>
<dbReference type="PANTHER" id="PTHR45866:SF1">
    <property type="entry name" value="DNA GYRASE SUBUNIT B, MITOCHONDRIAL"/>
    <property type="match status" value="1"/>
</dbReference>
<comment type="function">
    <text evidence="10">A type II topoisomerase that negatively supercoils closed circular double-stranded (ds) DNA in an ATP-dependent manner to modulate DNA topology and maintain chromosomes in an underwound state. Negative supercoiling favors strand separation, and DNA replication, transcription, recombination and repair, all of which involve strand separation. Also able to catalyze the interconversion of other topological isomers of dsDNA rings, including catenanes and knotted rings. Type II topoisomerases break and join 2 DNA strands simultaneously in an ATP-dependent manner.</text>
</comment>
<dbReference type="InterPro" id="IPR034160">
    <property type="entry name" value="TOPRIM_GyrB"/>
</dbReference>
<dbReference type="NCBIfam" id="NF011501">
    <property type="entry name" value="PRK14939.1"/>
    <property type="match status" value="1"/>
</dbReference>
<keyword evidence="3 10" id="KW-0479">Metal-binding</keyword>
<feature type="site" description="Interaction with DNA" evidence="10">
    <location>
        <position position="464"/>
    </location>
</feature>
<keyword evidence="5 10" id="KW-0067">ATP-binding</keyword>
<dbReference type="Proteomes" id="UP001203665">
    <property type="component" value="Unassembled WGS sequence"/>
</dbReference>
<dbReference type="EMBL" id="JAMQJY010000001">
    <property type="protein sequence ID" value="MCM2676460.1"/>
    <property type="molecule type" value="Genomic_DNA"/>
</dbReference>
<dbReference type="InterPro" id="IPR036890">
    <property type="entry name" value="HATPase_C_sf"/>
</dbReference>
<dbReference type="Pfam" id="PF01751">
    <property type="entry name" value="Toprim"/>
    <property type="match status" value="1"/>
</dbReference>
<dbReference type="Pfam" id="PF02518">
    <property type="entry name" value="HATPase_c"/>
    <property type="match status" value="1"/>
</dbReference>
<dbReference type="SUPFAM" id="SSF55874">
    <property type="entry name" value="ATPase domain of HSP90 chaperone/DNA topoisomerase II/histidine kinase"/>
    <property type="match status" value="1"/>
</dbReference>
<evidence type="ECO:0000256" key="7">
    <source>
        <dbReference type="ARBA" id="ARBA00023029"/>
    </source>
</evidence>
<dbReference type="CDD" id="cd00822">
    <property type="entry name" value="TopoII_Trans_DNA_gyrase"/>
    <property type="match status" value="1"/>
</dbReference>
<dbReference type="NCBIfam" id="TIGR01059">
    <property type="entry name" value="gyrB"/>
    <property type="match status" value="1"/>
</dbReference>
<dbReference type="SUPFAM" id="SSF54211">
    <property type="entry name" value="Ribosomal protein S5 domain 2-like"/>
    <property type="match status" value="1"/>
</dbReference>
<reference evidence="12" key="1">
    <citation type="submission" date="2022-06" db="EMBL/GenBank/DDBJ databases">
        <title>Alkalicoccobacillus porphyridii sp. nov., isolated from a marine red alga, Porphyridium purpureum and reclassification of Shouchella plakortidis and Shouchella gibsonii as Alkalicoccobacillus plakortidis comb. nov. and Alkalicoccobacillus gibsonii comb. nov.</title>
        <authorList>
            <person name="Kim K.H."/>
            <person name="Lee J.K."/>
            <person name="Han D.M."/>
            <person name="Baek J.H."/>
            <person name="Jeon C.O."/>
        </authorList>
    </citation>
    <scope>NUCLEOTIDE SEQUENCE</scope>
    <source>
        <strain evidence="12">DSM 19153</strain>
    </source>
</reference>
<dbReference type="Gene3D" id="3.30.565.10">
    <property type="entry name" value="Histidine kinase-like ATPase, C-terminal domain"/>
    <property type="match status" value="1"/>
</dbReference>
<keyword evidence="10" id="KW-0963">Cytoplasm</keyword>
<dbReference type="Gene3D" id="3.30.230.10">
    <property type="match status" value="1"/>
</dbReference>
<comment type="similarity">
    <text evidence="2 10">Belongs to the type II topoisomerase GyrB family.</text>
</comment>
<dbReference type="PRINTS" id="PR01159">
    <property type="entry name" value="DNAGYRASEB"/>
</dbReference>
<dbReference type="NCBIfam" id="NF004189">
    <property type="entry name" value="PRK05644.1"/>
    <property type="match status" value="1"/>
</dbReference>
<dbReference type="PROSITE" id="PS50880">
    <property type="entry name" value="TOPRIM"/>
    <property type="match status" value="1"/>
</dbReference>
<evidence type="ECO:0000256" key="6">
    <source>
        <dbReference type="ARBA" id="ARBA00022842"/>
    </source>
</evidence>
<dbReference type="Gene3D" id="3.40.50.670">
    <property type="match status" value="1"/>
</dbReference>
<keyword evidence="7 10" id="KW-0799">Topoisomerase</keyword>
<dbReference type="SMART" id="SM00387">
    <property type="entry name" value="HATPase_c"/>
    <property type="match status" value="1"/>
</dbReference>
<dbReference type="InterPro" id="IPR013759">
    <property type="entry name" value="Topo_IIA_B_C"/>
</dbReference>
<dbReference type="InterPro" id="IPR014721">
    <property type="entry name" value="Ribsml_uS5_D2-typ_fold_subgr"/>
</dbReference>
<feature type="domain" description="Toprim" evidence="11">
    <location>
        <begin position="430"/>
        <end position="544"/>
    </location>
</feature>
<dbReference type="HAMAP" id="MF_01898">
    <property type="entry name" value="GyrB"/>
    <property type="match status" value="1"/>
</dbReference>
<keyword evidence="6 10" id="KW-0460">Magnesium</keyword>
<gene>
    <name evidence="10 12" type="primary">gyrB</name>
    <name evidence="12" type="ORF">NDM98_13845</name>
</gene>
<dbReference type="Pfam" id="PF00204">
    <property type="entry name" value="DNA_gyraseB"/>
    <property type="match status" value="1"/>
</dbReference>
<accession>A0ABT0XKM5</accession>
<dbReference type="InterPro" id="IPR013760">
    <property type="entry name" value="Topo_IIA-like_dom_sf"/>
</dbReference>
<protein>
    <recommendedName>
        <fullName evidence="10">DNA gyrase subunit B</fullName>
        <ecNumber evidence="10">5.6.2.2</ecNumber>
    </recommendedName>
</protein>
<comment type="catalytic activity">
    <reaction evidence="1 10">
        <text>ATP-dependent breakage, passage and rejoining of double-stranded DNA.</text>
        <dbReference type="EC" id="5.6.2.2"/>
    </reaction>
</comment>
<dbReference type="CDD" id="cd16928">
    <property type="entry name" value="HATPase_GyrB-like"/>
    <property type="match status" value="1"/>
</dbReference>
<dbReference type="CDD" id="cd03366">
    <property type="entry name" value="TOPRIM_TopoIIA_GyrB"/>
    <property type="match status" value="1"/>
</dbReference>
<evidence type="ECO:0000313" key="13">
    <source>
        <dbReference type="Proteomes" id="UP001203665"/>
    </source>
</evidence>
<feature type="binding site" evidence="10">
    <location>
        <position position="509"/>
    </location>
    <ligand>
        <name>Mg(2+)</name>
        <dbReference type="ChEBI" id="CHEBI:18420"/>
        <label>1</label>
        <note>catalytic</note>
    </ligand>
</feature>
<dbReference type="InterPro" id="IPR011557">
    <property type="entry name" value="GyrB"/>
</dbReference>
<dbReference type="PANTHER" id="PTHR45866">
    <property type="entry name" value="DNA GYRASE/TOPOISOMERASE SUBUNIT B"/>
    <property type="match status" value="1"/>
</dbReference>
<dbReference type="InterPro" id="IPR002288">
    <property type="entry name" value="DNA_gyrase_B_C"/>
</dbReference>
<evidence type="ECO:0000256" key="2">
    <source>
        <dbReference type="ARBA" id="ARBA00010708"/>
    </source>
</evidence>
<feature type="site" description="Interaction with DNA" evidence="10">
    <location>
        <position position="461"/>
    </location>
</feature>
<dbReference type="InterPro" id="IPR020568">
    <property type="entry name" value="Ribosomal_Su5_D2-typ_SF"/>
</dbReference>
<evidence type="ECO:0000256" key="8">
    <source>
        <dbReference type="ARBA" id="ARBA00023125"/>
    </source>
</evidence>
<feature type="binding site" evidence="10">
    <location>
        <position position="509"/>
    </location>
    <ligand>
        <name>Mg(2+)</name>
        <dbReference type="ChEBI" id="CHEBI:18420"/>
        <label>2</label>
    </ligand>
</feature>
<comment type="miscellaneous">
    <text evidence="10">Few gyrases are as efficient as E.coli at forming negative supercoils. Not all organisms have 2 type II topoisomerases; in organisms with a single type II topoisomerase this enzyme also has to decatenate newly replicated chromosomes.</text>
</comment>
<dbReference type="InterPro" id="IPR000565">
    <property type="entry name" value="Topo_IIA_B"/>
</dbReference>
<evidence type="ECO:0000256" key="1">
    <source>
        <dbReference type="ARBA" id="ARBA00000185"/>
    </source>
</evidence>
<evidence type="ECO:0000256" key="5">
    <source>
        <dbReference type="ARBA" id="ARBA00022840"/>
    </source>
</evidence>
<evidence type="ECO:0000256" key="9">
    <source>
        <dbReference type="ARBA" id="ARBA00023235"/>
    </source>
</evidence>
<comment type="cofactor">
    <cofactor evidence="10">
        <name>Mg(2+)</name>
        <dbReference type="ChEBI" id="CHEBI:18420"/>
    </cofactor>
    <cofactor evidence="10">
        <name>Mn(2+)</name>
        <dbReference type="ChEBI" id="CHEBI:29035"/>
    </cofactor>
    <cofactor evidence="10">
        <name>Ca(2+)</name>
        <dbReference type="ChEBI" id="CHEBI:29108"/>
    </cofactor>
    <text evidence="10">Binds two Mg(2+) per subunit. The magnesium ions form salt bridges with both the protein and the DNA. Can also accept other divalent metal cations, such as Mn(2+) or Ca(2+).</text>
</comment>
<evidence type="ECO:0000256" key="4">
    <source>
        <dbReference type="ARBA" id="ARBA00022741"/>
    </source>
</evidence>
<keyword evidence="9 10" id="KW-0413">Isomerase</keyword>
<evidence type="ECO:0000313" key="12">
    <source>
        <dbReference type="EMBL" id="MCM2676460.1"/>
    </source>
</evidence>
<comment type="subcellular location">
    <subcellularLocation>
        <location evidence="10">Cytoplasm</location>
    </subcellularLocation>
</comment>
<dbReference type="PRINTS" id="PR00418">
    <property type="entry name" value="TPI2FAMILY"/>
</dbReference>
<evidence type="ECO:0000259" key="11">
    <source>
        <dbReference type="PROSITE" id="PS50880"/>
    </source>
</evidence>
<organism evidence="12 13">
    <name type="scientific">Alkalicoccobacillus plakortidis</name>
    <dbReference type="NCBI Taxonomy" id="444060"/>
    <lineage>
        <taxon>Bacteria</taxon>
        <taxon>Bacillati</taxon>
        <taxon>Bacillota</taxon>
        <taxon>Bacilli</taxon>
        <taxon>Bacillales</taxon>
        <taxon>Bacillaceae</taxon>
        <taxon>Alkalicoccobacillus</taxon>
    </lineage>
</organism>
<sequence>MKVKQVSSEQQTEQSYDESQIQVLEGLEAVRKRPGMYIGSTSGRGLHHLVWEIVDNSIDEAMAGHCDTITVTIEPDNSITVEDNGRGIPVGIQEKMGRPAVEVIMTVLHAGGKFGGGGYKVSGGLHGVGASVVNALSTYLEVNVHLGGKIHYQKYERGVPSADLAVVGETDKTGTVISFKPDDEIFKETQEYDFETLASRLRELAFLNKGLTIHIKDTREEKEKESTYFYEGGIGSFVEHLNRSKEVLHPEPIHIESEKDGMTVEVAVQYNDGFVSNIYSFANNINTHEGGTHESGFKTGLTRVINDYARKNSLFKESDPNLTGEDVREGLTAIVSVKIPDPQFEGQTKTKLGNSEARTITDSLFSEHFARFLIENPQVARKVVEKGLMASRAREAAKKARELTRRKSALEVSSLPGKLADCASKDATISELYIVEGDSAGGSAKQGRSRHFQAILPLRGKIINVEKARLDKILANNEIRTIITALGTGIGDEFDISKARYHKLILMTDADVDGAHIRTLLLTFLYRYMRPVIEHGYVYIAQPPLYKVSQGKQDFYTYNDRELDELLKTFSDRSKIGIQRYKGLGEMNPEQLWDTTMNPETRSMMQVTLADAIKADEIFDVLMGDRVEPRRDFIQENAQYVKNLDV</sequence>
<feature type="binding site" evidence="10">
    <location>
        <position position="436"/>
    </location>
    <ligand>
        <name>Mg(2+)</name>
        <dbReference type="ChEBI" id="CHEBI:18420"/>
        <label>1</label>
        <note>catalytic</note>
    </ligand>
</feature>
<dbReference type="SMART" id="SM00433">
    <property type="entry name" value="TOP2c"/>
    <property type="match status" value="1"/>
</dbReference>
<keyword evidence="8" id="KW-0238">DNA-binding</keyword>
<keyword evidence="4 10" id="KW-0547">Nucleotide-binding</keyword>
<dbReference type="GO" id="GO:0003918">
    <property type="term" value="F:DNA topoisomerase type II (double strand cut, ATP-hydrolyzing) activity"/>
    <property type="evidence" value="ECO:0007669"/>
    <property type="project" value="UniProtKB-EC"/>
</dbReference>
<keyword evidence="13" id="KW-1185">Reference proteome</keyword>
<dbReference type="InterPro" id="IPR018522">
    <property type="entry name" value="TopoIIA_CS"/>
</dbReference>
<dbReference type="RefSeq" id="WP_251608636.1">
    <property type="nucleotide sequence ID" value="NZ_JAMQJY010000001.1"/>
</dbReference>
<dbReference type="Pfam" id="PF00986">
    <property type="entry name" value="DNA_gyraseB_C"/>
    <property type="match status" value="1"/>
</dbReference>
<comment type="caution">
    <text evidence="12">The sequence shown here is derived from an EMBL/GenBank/DDBJ whole genome shotgun (WGS) entry which is preliminary data.</text>
</comment>
<dbReference type="InterPro" id="IPR001241">
    <property type="entry name" value="Topo_IIA"/>
</dbReference>
<evidence type="ECO:0000256" key="10">
    <source>
        <dbReference type="HAMAP-Rule" id="MF_01898"/>
    </source>
</evidence>
<evidence type="ECO:0000256" key="3">
    <source>
        <dbReference type="ARBA" id="ARBA00022723"/>
    </source>
</evidence>
<dbReference type="InterPro" id="IPR003594">
    <property type="entry name" value="HATPase_dom"/>
</dbReference>
<comment type="subunit">
    <text evidence="10">Heterotetramer, composed of two GyrA and two GyrB chains. In the heterotetramer, GyrA contains the active site tyrosine that forms a transient covalent intermediate with DNA, while GyrB binds cofactors and catalyzes ATP hydrolysis.</text>
</comment>
<dbReference type="PROSITE" id="PS00177">
    <property type="entry name" value="TOPOISOMERASE_II"/>
    <property type="match status" value="1"/>
</dbReference>
<dbReference type="InterPro" id="IPR006171">
    <property type="entry name" value="TOPRIM_dom"/>
</dbReference>
<dbReference type="EC" id="5.6.2.2" evidence="10"/>
<dbReference type="SUPFAM" id="SSF56719">
    <property type="entry name" value="Type II DNA topoisomerase"/>
    <property type="match status" value="1"/>
</dbReference>
<proteinExistence type="inferred from homology"/>